<organism evidence="1 2">
    <name type="scientific">Cladophialophora chaetospira</name>
    <dbReference type="NCBI Taxonomy" id="386627"/>
    <lineage>
        <taxon>Eukaryota</taxon>
        <taxon>Fungi</taxon>
        <taxon>Dikarya</taxon>
        <taxon>Ascomycota</taxon>
        <taxon>Pezizomycotina</taxon>
        <taxon>Eurotiomycetes</taxon>
        <taxon>Chaetothyriomycetidae</taxon>
        <taxon>Chaetothyriales</taxon>
        <taxon>Herpotrichiellaceae</taxon>
        <taxon>Cladophialophora</taxon>
    </lineage>
</organism>
<dbReference type="EMBL" id="JAPDRK010000001">
    <property type="protein sequence ID" value="KAJ9616305.1"/>
    <property type="molecule type" value="Genomic_DNA"/>
</dbReference>
<protein>
    <submittedName>
        <fullName evidence="1">Uncharacterized protein</fullName>
    </submittedName>
</protein>
<dbReference type="AlphaFoldDB" id="A0AA38XMM1"/>
<comment type="caution">
    <text evidence="1">The sequence shown here is derived from an EMBL/GenBank/DDBJ whole genome shotgun (WGS) entry which is preliminary data.</text>
</comment>
<keyword evidence="2" id="KW-1185">Reference proteome</keyword>
<evidence type="ECO:0000313" key="1">
    <source>
        <dbReference type="EMBL" id="KAJ9616305.1"/>
    </source>
</evidence>
<accession>A0AA38XMM1</accession>
<sequence length="187" mass="20641">MTMEISTSGSELVNEHTITNATTITETTPSAAPAITNTKVYALVHDLISLAPRLAPQNSSEEDLQMRHNVLTQIVNELDSVLSADNFERSLAESDASEERVDDRIHEEMRKNTVRQLKETTGRLETALKRYVSAVDAVIGGSERKLVKGEPGSDGRRENDEMIDPAEAAIELDEQLGQLEELRKALV</sequence>
<name>A0AA38XMM1_9EURO</name>
<dbReference type="Proteomes" id="UP001172673">
    <property type="component" value="Unassembled WGS sequence"/>
</dbReference>
<proteinExistence type="predicted"/>
<gene>
    <name evidence="1" type="ORF">H2200_000023</name>
</gene>
<evidence type="ECO:0000313" key="2">
    <source>
        <dbReference type="Proteomes" id="UP001172673"/>
    </source>
</evidence>
<reference evidence="1" key="1">
    <citation type="submission" date="2022-10" db="EMBL/GenBank/DDBJ databases">
        <title>Culturing micro-colonial fungi from biological soil crusts in the Mojave desert and describing Neophaeococcomyces mojavensis, and introducing the new genera and species Taxawa tesnikishii.</title>
        <authorList>
            <person name="Kurbessoian T."/>
            <person name="Stajich J.E."/>
        </authorList>
    </citation>
    <scope>NUCLEOTIDE SEQUENCE</scope>
    <source>
        <strain evidence="1">TK_41</strain>
    </source>
</reference>